<feature type="non-terminal residue" evidence="1">
    <location>
        <position position="1"/>
    </location>
</feature>
<name>A0A0K2V3Z2_LEPSM</name>
<dbReference type="EMBL" id="HACA01027325">
    <property type="protein sequence ID" value="CDW44686.1"/>
    <property type="molecule type" value="Transcribed_RNA"/>
</dbReference>
<accession>A0A0K2V3Z2</accession>
<reference evidence="1" key="1">
    <citation type="submission" date="2014-05" db="EMBL/GenBank/DDBJ databases">
        <authorList>
            <person name="Chronopoulou M."/>
        </authorList>
    </citation>
    <scope>NUCLEOTIDE SEQUENCE</scope>
    <source>
        <tissue evidence="1">Whole organism</tissue>
    </source>
</reference>
<sequence>TTFNIVIGLQWLKSVPLPFLGIRTILPLVRGCGYGPDCSHVFSQKEEIGCYFILCQNKSLSANTIWPIPLSALKCLLTYSIIFFSKNTLKFQITLLLGKITSLPPRILPMKVS</sequence>
<evidence type="ECO:0000313" key="1">
    <source>
        <dbReference type="EMBL" id="CDW44686.1"/>
    </source>
</evidence>
<organism evidence="1">
    <name type="scientific">Lepeophtheirus salmonis</name>
    <name type="common">Salmon louse</name>
    <name type="synonym">Caligus salmonis</name>
    <dbReference type="NCBI Taxonomy" id="72036"/>
    <lineage>
        <taxon>Eukaryota</taxon>
        <taxon>Metazoa</taxon>
        <taxon>Ecdysozoa</taxon>
        <taxon>Arthropoda</taxon>
        <taxon>Crustacea</taxon>
        <taxon>Multicrustacea</taxon>
        <taxon>Hexanauplia</taxon>
        <taxon>Copepoda</taxon>
        <taxon>Siphonostomatoida</taxon>
        <taxon>Caligidae</taxon>
        <taxon>Lepeophtheirus</taxon>
    </lineage>
</organism>
<protein>
    <submittedName>
        <fullName evidence="1">Uncharacterized protein</fullName>
    </submittedName>
</protein>
<dbReference type="AlphaFoldDB" id="A0A0K2V3Z2"/>
<proteinExistence type="predicted"/>